<dbReference type="Proteomes" id="UP000001880">
    <property type="component" value="Chromosome"/>
</dbReference>
<dbReference type="PANTHER" id="PTHR10357">
    <property type="entry name" value="ALPHA-AMYLASE FAMILY MEMBER"/>
    <property type="match status" value="1"/>
</dbReference>
<protein>
    <recommendedName>
        <fullName evidence="3">maltose alpha-D-glucosyltransferase</fullName>
        <ecNumber evidence="3">5.4.99.16</ecNumber>
    </recommendedName>
    <alternativeName>
        <fullName evidence="7">Maltose alpha-D-glucosyltransferase</fullName>
    </alternativeName>
</protein>
<dbReference type="Gene3D" id="3.90.1200.10">
    <property type="match status" value="1"/>
</dbReference>
<dbReference type="Pfam" id="PF16657">
    <property type="entry name" value="Malt_amylase_C"/>
    <property type="match status" value="1"/>
</dbReference>
<evidence type="ECO:0000256" key="2">
    <source>
        <dbReference type="ARBA" id="ARBA00005496"/>
    </source>
</evidence>
<dbReference type="EC" id="5.4.99.16" evidence="3"/>
<dbReference type="InterPro" id="IPR012810">
    <property type="entry name" value="TreS/a-amylase_N"/>
</dbReference>
<dbReference type="OrthoDB" id="9805159at2"/>
<evidence type="ECO:0000259" key="8">
    <source>
        <dbReference type="SMART" id="SM00642"/>
    </source>
</evidence>
<dbReference type="CDD" id="cd11334">
    <property type="entry name" value="AmyAc_TreS"/>
    <property type="match status" value="1"/>
</dbReference>
<feature type="domain" description="Glycosyl hydrolase family 13 catalytic" evidence="8">
    <location>
        <begin position="31"/>
        <end position="429"/>
    </location>
</feature>
<dbReference type="CAZy" id="GH13">
    <property type="family name" value="Glycoside Hydrolase Family 13"/>
</dbReference>
<dbReference type="GO" id="GO:0047471">
    <property type="term" value="F:maltose alpha-D-glucosyltransferase activity"/>
    <property type="evidence" value="ECO:0007669"/>
    <property type="project" value="UniProtKB-EC"/>
</dbReference>
<dbReference type="Gene3D" id="2.60.40.1180">
    <property type="entry name" value="Golgi alpha-mannosidase II"/>
    <property type="match status" value="1"/>
</dbReference>
<dbReference type="Gene3D" id="3.20.20.80">
    <property type="entry name" value="Glycosidases"/>
    <property type="match status" value="1"/>
</dbReference>
<dbReference type="SUPFAM" id="SSF51011">
    <property type="entry name" value="Glycosyl hydrolase domain"/>
    <property type="match status" value="1"/>
</dbReference>
<dbReference type="SUPFAM" id="SSF56112">
    <property type="entry name" value="Protein kinase-like (PK-like)"/>
    <property type="match status" value="1"/>
</dbReference>
<organism evidence="9 10">
    <name type="scientific">Haliangium ochraceum (strain DSM 14365 / JCM 11303 / SMP-2)</name>
    <dbReference type="NCBI Taxonomy" id="502025"/>
    <lineage>
        <taxon>Bacteria</taxon>
        <taxon>Pseudomonadati</taxon>
        <taxon>Myxococcota</taxon>
        <taxon>Polyangia</taxon>
        <taxon>Haliangiales</taxon>
        <taxon>Kofleriaceae</taxon>
        <taxon>Haliangium</taxon>
    </lineage>
</organism>
<keyword evidence="4" id="KW-0479">Metal-binding</keyword>
<evidence type="ECO:0000256" key="6">
    <source>
        <dbReference type="ARBA" id="ARBA00023235"/>
    </source>
</evidence>
<dbReference type="InterPro" id="IPR017853">
    <property type="entry name" value="GH"/>
</dbReference>
<dbReference type="eggNOG" id="COG3281">
    <property type="taxonomic scope" value="Bacteria"/>
</dbReference>
<dbReference type="InterPro" id="IPR006047">
    <property type="entry name" value="GH13_cat_dom"/>
</dbReference>
<dbReference type="Gene3D" id="3.90.400.10">
    <property type="entry name" value="Oligo-1,6-glucosidase, Domain 2"/>
    <property type="match status" value="1"/>
</dbReference>
<proteinExistence type="inferred from homology"/>
<keyword evidence="5" id="KW-0106">Calcium</keyword>
<dbReference type="InterPro" id="IPR045857">
    <property type="entry name" value="O16G_dom_2"/>
</dbReference>
<dbReference type="PANTHER" id="PTHR10357:SF219">
    <property type="entry name" value="MALTOSE ALPHA-D-GLUCOSYLTRANSFERASE"/>
    <property type="match status" value="1"/>
</dbReference>
<keyword evidence="10" id="KW-1185">Reference proteome</keyword>
<dbReference type="HOGENOM" id="CLU_007635_1_0_7"/>
<dbReference type="STRING" id="502025.Hoch_4096"/>
<dbReference type="FunFam" id="3.20.20.80:FF:000055">
    <property type="entry name" value="Trehalose synthase"/>
    <property type="match status" value="1"/>
</dbReference>
<dbReference type="InterPro" id="IPR013780">
    <property type="entry name" value="Glyco_hydro_b"/>
</dbReference>
<evidence type="ECO:0000256" key="4">
    <source>
        <dbReference type="ARBA" id="ARBA00022723"/>
    </source>
</evidence>
<evidence type="ECO:0000256" key="3">
    <source>
        <dbReference type="ARBA" id="ARBA00012619"/>
    </source>
</evidence>
<dbReference type="Pfam" id="PF00128">
    <property type="entry name" value="Alpha-amylase"/>
    <property type="match status" value="2"/>
</dbReference>
<dbReference type="RefSeq" id="WP_012829192.1">
    <property type="nucleotide sequence ID" value="NC_013440.1"/>
</dbReference>
<dbReference type="AlphaFoldDB" id="D0LJM0"/>
<dbReference type="NCBIfam" id="TIGR02456">
    <property type="entry name" value="treS_nterm"/>
    <property type="match status" value="1"/>
</dbReference>
<evidence type="ECO:0000313" key="9">
    <source>
        <dbReference type="EMBL" id="ACY16594.1"/>
    </source>
</evidence>
<dbReference type="InterPro" id="IPR032091">
    <property type="entry name" value="Malt_amylase-like_C"/>
</dbReference>
<dbReference type="GO" id="GO:0005975">
    <property type="term" value="P:carbohydrate metabolic process"/>
    <property type="evidence" value="ECO:0007669"/>
    <property type="project" value="InterPro"/>
</dbReference>
<dbReference type="InterPro" id="IPR012811">
    <property type="entry name" value="TreS_maltokin_C_dom"/>
</dbReference>
<reference evidence="9 10" key="1">
    <citation type="journal article" date="2010" name="Stand. Genomic Sci.">
        <title>Complete genome sequence of Haliangium ochraceum type strain (SMP-2).</title>
        <authorList>
            <consortium name="US DOE Joint Genome Institute (JGI-PGF)"/>
            <person name="Ivanova N."/>
            <person name="Daum C."/>
            <person name="Lang E."/>
            <person name="Abt B."/>
            <person name="Kopitz M."/>
            <person name="Saunders E."/>
            <person name="Lapidus A."/>
            <person name="Lucas S."/>
            <person name="Glavina Del Rio T."/>
            <person name="Nolan M."/>
            <person name="Tice H."/>
            <person name="Copeland A."/>
            <person name="Cheng J.F."/>
            <person name="Chen F."/>
            <person name="Bruce D."/>
            <person name="Goodwin L."/>
            <person name="Pitluck S."/>
            <person name="Mavromatis K."/>
            <person name="Pati A."/>
            <person name="Mikhailova N."/>
            <person name="Chen A."/>
            <person name="Palaniappan K."/>
            <person name="Land M."/>
            <person name="Hauser L."/>
            <person name="Chang Y.J."/>
            <person name="Jeffries C.D."/>
            <person name="Detter J.C."/>
            <person name="Brettin T."/>
            <person name="Rohde M."/>
            <person name="Goker M."/>
            <person name="Bristow J."/>
            <person name="Markowitz V."/>
            <person name="Eisen J.A."/>
            <person name="Hugenholtz P."/>
            <person name="Kyrpides N.C."/>
            <person name="Klenk H.P."/>
        </authorList>
    </citation>
    <scope>NUCLEOTIDE SEQUENCE [LARGE SCALE GENOMIC DNA]</scope>
    <source>
        <strain evidence="10">DSM 14365 / CIP 107738 / JCM 11303 / AJ 13395 / SMP-2</strain>
    </source>
</reference>
<sequence length="1139" mass="130608">MSRSSRSNRRAPTVVTLESDPLWFKDAIIYELHVRAFHDSNGDGIGDFRGLVDKLDYLQDLGVTALWLLPFYPSPLKDDGYDTADYTDVHPSYGNLRDFRKFLDEAHARGLRVITELVINHTSTEHPWFQRARRAAPGSKYRNYYVWSDTPDRYQDARIIFSDFEASNWSWDPVAKAYYWHRFYSHQPDLNFDNPDVHKEVKRALDFWMDMGVDGMRLDAIPYLFERDATNCENLPETHQFLKELRAHVDENYEDRMFLAEANQWPEDAAAYFGDGDECHMNFHFPLMPRMFMALQLENTFPILDILEQTPEIPENCQWALFLRNHDELTLEMVTDEDRDFMIRFYAADPQARINLGIRRRLAPLLGTRSKIELMNGLLFSLPGTPVLYYGDEIGMGDNFHLGDRDGVRTPMQWSADRNAGFSRANPQRLYLPVIIDPDYRYEAVNVEAQQGNASSLLWWMKRIMSLRKQHKVFGRGSVSFLRPENPKVLAFVRELDDDKVLVVANLSRSAQPVEIDLSDYQGLDPVEMFGRSHFPRIGSEPYFLSLAPYAFYWFELASPSEGDVDTSYPLPTIDVPGPWSSLLTVARQATKLARVCGQYAPHARWFRAKSRTISKASITDAIAIKYTRPGSDGERPKSKSREETGYLVFVEFEYTRELPETYLMPMAYATGEHAVEIERDRPEAIIARVRSRVPSKGGDEVAQGILFEAVHEPAFCTALLEMFTKRKSREGKLGELIAEPSSQFKGLYEGDAEERKPRVLGGEQSNTSILYGERFMLKLSRLIELGESDRSNPDVEIGRFLTAQSFAHAPALAGVIRYGVKKGVSEFGVLQSYVRNQGDAWVFTLDMLRMYLERVLSATDEETQIPPLGPDSLLKRAFAPVPEAARDAIERFLPMAEVLGERTAELHVALASSEDDERFQPEPFSRLFQRSLYQAGHTELAQSFEQLKRRKKQISDPTLLAQISELLSCQKQLDARLKRITEDRIDTVRIRCHGDYHLGQVLYTGGDFVIIDFEGEPARPLGERRIKRTPLRDVAGMLRSFHYATVSIMRDPPVPADPEVIASWLAVWRSWVSAAFLGAYLRTVDGHGLLPKDPKQQELLLDFVLIEKCVYELRYELDNRPDWVWIPLEGLRELAGKD</sequence>
<comment type="catalytic activity">
    <reaction evidence="1">
        <text>D-maltose = alpha,alpha-trehalose</text>
        <dbReference type="Rhea" id="RHEA:15145"/>
        <dbReference type="ChEBI" id="CHEBI:16551"/>
        <dbReference type="ChEBI" id="CHEBI:17306"/>
        <dbReference type="EC" id="5.4.99.16"/>
    </reaction>
</comment>
<dbReference type="eggNOG" id="COG0366">
    <property type="taxonomic scope" value="Bacteria"/>
</dbReference>
<name>D0LJM0_HALO1</name>
<evidence type="ECO:0000256" key="5">
    <source>
        <dbReference type="ARBA" id="ARBA00022837"/>
    </source>
</evidence>
<accession>D0LJM0</accession>
<dbReference type="SUPFAM" id="SSF51445">
    <property type="entry name" value="(Trans)glycosidases"/>
    <property type="match status" value="1"/>
</dbReference>
<evidence type="ECO:0000313" key="10">
    <source>
        <dbReference type="Proteomes" id="UP000001880"/>
    </source>
</evidence>
<comment type="similarity">
    <text evidence="2">Belongs to the glycosyl hydrolase 13 family. TreS subfamily.</text>
</comment>
<gene>
    <name evidence="9" type="ordered locus">Hoch_4096</name>
</gene>
<dbReference type="NCBIfam" id="TIGR02457">
    <property type="entry name" value="TreS_Cterm"/>
    <property type="match status" value="1"/>
</dbReference>
<dbReference type="EMBL" id="CP001804">
    <property type="protein sequence ID" value="ACY16594.1"/>
    <property type="molecule type" value="Genomic_DNA"/>
</dbReference>
<evidence type="ECO:0000256" key="1">
    <source>
        <dbReference type="ARBA" id="ARBA00001595"/>
    </source>
</evidence>
<dbReference type="KEGG" id="hoh:Hoch_4096"/>
<dbReference type="GO" id="GO:0046872">
    <property type="term" value="F:metal ion binding"/>
    <property type="evidence" value="ECO:0007669"/>
    <property type="project" value="UniProtKB-KW"/>
</dbReference>
<evidence type="ECO:0000256" key="7">
    <source>
        <dbReference type="ARBA" id="ARBA00031378"/>
    </source>
</evidence>
<dbReference type="SMART" id="SM00642">
    <property type="entry name" value="Aamy"/>
    <property type="match status" value="1"/>
</dbReference>
<keyword evidence="6" id="KW-0413">Isomerase</keyword>
<dbReference type="InterPro" id="IPR011009">
    <property type="entry name" value="Kinase-like_dom_sf"/>
</dbReference>